<evidence type="ECO:0000313" key="3">
    <source>
        <dbReference type="EMBL" id="OAG19957.1"/>
    </source>
</evidence>
<dbReference type="KEGG" id="aalt:CC77DRAFT_1062287"/>
<proteinExistence type="predicted"/>
<dbReference type="Pfam" id="PF25411">
    <property type="entry name" value="DUF7888"/>
    <property type="match status" value="1"/>
</dbReference>
<dbReference type="EMBL" id="KV441480">
    <property type="protein sequence ID" value="OAG19957.1"/>
    <property type="molecule type" value="Genomic_DNA"/>
</dbReference>
<feature type="domain" description="DUF7888" evidence="2">
    <location>
        <begin position="49"/>
        <end position="171"/>
    </location>
</feature>
<dbReference type="EMBL" id="PDXD01000064">
    <property type="protein sequence ID" value="RYN65518.1"/>
    <property type="molecule type" value="Genomic_DNA"/>
</dbReference>
<dbReference type="RefSeq" id="XP_018385378.1">
    <property type="nucleotide sequence ID" value="XM_018528506.1"/>
</dbReference>
<dbReference type="Proteomes" id="UP000291422">
    <property type="component" value="Unassembled WGS sequence"/>
</dbReference>
<reference evidence="3 5" key="1">
    <citation type="submission" date="2016-05" db="EMBL/GenBank/DDBJ databases">
        <title>Comparative analysis of secretome profiles of manganese(II)-oxidizing ascomycete fungi.</title>
        <authorList>
            <consortium name="DOE Joint Genome Institute"/>
            <person name="Zeiner C.A."/>
            <person name="Purvine S.O."/>
            <person name="Zink E.M."/>
            <person name="Wu S."/>
            <person name="Pasa-Tolic L."/>
            <person name="Chaput D.L."/>
            <person name="Haridas S."/>
            <person name="Grigoriev I.V."/>
            <person name="Santelli C.M."/>
            <person name="Hansel C.M."/>
        </authorList>
    </citation>
    <scope>NUCLEOTIDE SEQUENCE [LARGE SCALE GENOMIC DNA]</scope>
    <source>
        <strain evidence="3 5">SRC1lrK2f</strain>
    </source>
</reference>
<organism evidence="3 5">
    <name type="scientific">Alternaria alternata</name>
    <name type="common">Alternaria rot fungus</name>
    <name type="synonym">Torula alternata</name>
    <dbReference type="NCBI Taxonomy" id="5599"/>
    <lineage>
        <taxon>Eukaryota</taxon>
        <taxon>Fungi</taxon>
        <taxon>Dikarya</taxon>
        <taxon>Ascomycota</taxon>
        <taxon>Pezizomycotina</taxon>
        <taxon>Dothideomycetes</taxon>
        <taxon>Pleosporomycetidae</taxon>
        <taxon>Pleosporales</taxon>
        <taxon>Pleosporineae</taxon>
        <taxon>Pleosporaceae</taxon>
        <taxon>Alternaria</taxon>
        <taxon>Alternaria sect. Alternaria</taxon>
        <taxon>Alternaria alternata complex</taxon>
    </lineage>
</organism>
<dbReference type="OMA" id="WINWGAS"/>
<dbReference type="InterPro" id="IPR057210">
    <property type="entry name" value="DUF7888"/>
</dbReference>
<accession>A0A177DKR2</accession>
<dbReference type="VEuPathDB" id="FungiDB:CC77DRAFT_1062287"/>
<evidence type="ECO:0000313" key="4">
    <source>
        <dbReference type="EMBL" id="RYN65518.1"/>
    </source>
</evidence>
<feature type="signal peptide" evidence="1">
    <location>
        <begin position="1"/>
        <end position="22"/>
    </location>
</feature>
<dbReference type="PANTHER" id="PTHR40845:SF1">
    <property type="match status" value="1"/>
</dbReference>
<protein>
    <recommendedName>
        <fullName evidence="2">DUF7888 domain-containing protein</fullName>
    </recommendedName>
</protein>
<dbReference type="AlphaFoldDB" id="A0A177DKR2"/>
<evidence type="ECO:0000256" key="1">
    <source>
        <dbReference type="SAM" id="SignalP"/>
    </source>
</evidence>
<evidence type="ECO:0000313" key="5">
    <source>
        <dbReference type="Proteomes" id="UP000077248"/>
    </source>
</evidence>
<reference evidence="6" key="2">
    <citation type="journal article" date="2019" name="bioRxiv">
        <title>Genomics, evolutionary history and diagnostics of the Alternaria alternata species group including apple and Asian pear pathotypes.</title>
        <authorList>
            <person name="Armitage A.D."/>
            <person name="Cockerton H.M."/>
            <person name="Sreenivasaprasad S."/>
            <person name="Woodhall J.W."/>
            <person name="Lane C.R."/>
            <person name="Harrison R.J."/>
            <person name="Clarkson J.P."/>
        </authorList>
    </citation>
    <scope>NUCLEOTIDE SEQUENCE [LARGE SCALE GENOMIC DNA]</scope>
    <source>
        <strain evidence="6">FERA 1177</strain>
    </source>
</reference>
<name>A0A177DKR2_ALTAL</name>
<evidence type="ECO:0000313" key="6">
    <source>
        <dbReference type="Proteomes" id="UP000291422"/>
    </source>
</evidence>
<keyword evidence="5" id="KW-1185">Reference proteome</keyword>
<dbReference type="Proteomes" id="UP000077248">
    <property type="component" value="Unassembled WGS sequence"/>
</dbReference>
<sequence>MRFSKISCLSVLALTSSAMAAADPVVNVEGSVEVVPDVVEKRLAPIAIALIKVIGGQLLAGAAKIAVDATKAHLEVEKADFNNFDDAREAFTKSLSKDLYEKRVAGVKGVACYNGPYAFSSGASYEGPVTVKFEWDMYNTDYDCFEIKSGTAINKGDGGFINIAYYGQCQHAGAEYRC</sequence>
<gene>
    <name evidence="4" type="ORF">AA0117_g12090</name>
    <name evidence="3" type="ORF">CC77DRAFT_1062287</name>
</gene>
<keyword evidence="1" id="KW-0732">Signal</keyword>
<dbReference type="GeneID" id="29114100"/>
<feature type="chain" id="PRO_5044057400" description="DUF7888 domain-containing protein" evidence="1">
    <location>
        <begin position="23"/>
        <end position="178"/>
    </location>
</feature>
<evidence type="ECO:0000259" key="2">
    <source>
        <dbReference type="Pfam" id="PF25411"/>
    </source>
</evidence>
<reference evidence="4" key="3">
    <citation type="journal article" date="2019" name="J. ISSAAS">
        <title>Genomics, evolutionary history and diagnostics of the Alternaria alternata species group including apple and Asian pear pathotypes.</title>
        <authorList>
            <person name="Armitage A.D."/>
            <person name="Cockerton H.M."/>
            <person name="Sreenivasaprasad S."/>
            <person name="Woodhall J."/>
            <person name="Lane C."/>
            <person name="Harrison R.J."/>
            <person name="Clarkson J.P."/>
        </authorList>
    </citation>
    <scope>NUCLEOTIDE SEQUENCE</scope>
    <source>
        <strain evidence="4">FERA 1177</strain>
    </source>
</reference>
<dbReference type="PANTHER" id="PTHR40845">
    <property type="match status" value="1"/>
</dbReference>